<dbReference type="PROSITE" id="PS50005">
    <property type="entry name" value="TPR"/>
    <property type="match status" value="1"/>
</dbReference>
<dbReference type="PANTHER" id="PTHR34220">
    <property type="entry name" value="SENSOR HISTIDINE KINASE YPDA"/>
    <property type="match status" value="1"/>
</dbReference>
<dbReference type="InterPro" id="IPR010559">
    <property type="entry name" value="Sig_transdc_His_kin_internal"/>
</dbReference>
<evidence type="ECO:0000256" key="2">
    <source>
        <dbReference type="SAM" id="Phobius"/>
    </source>
</evidence>
<dbReference type="PANTHER" id="PTHR34220:SF7">
    <property type="entry name" value="SENSOR HISTIDINE KINASE YPDA"/>
    <property type="match status" value="1"/>
</dbReference>
<dbReference type="Pfam" id="PF13424">
    <property type="entry name" value="TPR_12"/>
    <property type="match status" value="1"/>
</dbReference>
<dbReference type="Gene3D" id="1.25.40.10">
    <property type="entry name" value="Tetratricopeptide repeat domain"/>
    <property type="match status" value="2"/>
</dbReference>
<dbReference type="SUPFAM" id="SSF55874">
    <property type="entry name" value="ATPase domain of HSP90 chaperone/DNA topoisomerase II/histidine kinase"/>
    <property type="match status" value="1"/>
</dbReference>
<keyword evidence="4" id="KW-0808">Transferase</keyword>
<dbReference type="InterPro" id="IPR050640">
    <property type="entry name" value="Bact_2-comp_sensor_kinase"/>
</dbReference>
<gene>
    <name evidence="4" type="ORF">H9626_05175</name>
</gene>
<dbReference type="InterPro" id="IPR019734">
    <property type="entry name" value="TPR_rpt"/>
</dbReference>
<sequence>MTLIGDSVSKNPAWVCKQADSLLASETDSFDYYQLLMLKAKALMFLSVSDSTMCYLDKIETYCEKANRTPEVIQLCAEAWNVRGNVYSRIKASADSAVWAYRKAYGYAMQIKDKTFVPDICLNLGDAYVRLARYDEGSYWYRYALSVFDSLRIPEEKRFPVYYGLAQVNMELRYFSKCDYYYDLAYRFYDRMQPFEKHIYLNNRGNSYYFREDYETALKYFRRSLELSNQYPGMEFERNLTMINLGEVYLLLNRTDSAEYYLSRCYDFFHSIGNISALYYIDTQLIELALKQGNLELASRRLKEAVKPEHIDPNMVHIRNRYLQHYYAEKGDFKQAYHYQSENQRIDDSTRNEWIKMRVMEIALQYSRDSTLMKKEISIREKENQVLRLHQWLYAAISGVLLLAILILVIRRKRDRERWRMQTVMTSLRLANVRSRISPHFIFNVLSREVNLHSKAEKDDGNLMGLIKLLRRNLEMTDSVSVSLADELDFVSTYIQLEKEVLGEQFTYVQDIDKDIDLATVHVPSMLIQIPVENAIKHGLRTKQGKRLLNVQIRCGGEAVEIIIRDNGGGYREKSLNRGTGTGMKVITRTIQLLNYYNRTPITMCIGNVPMDDGETGCEVRFVVPLDYSYQLNKR</sequence>
<dbReference type="SUPFAM" id="SSF48452">
    <property type="entry name" value="TPR-like"/>
    <property type="match status" value="1"/>
</dbReference>
<dbReference type="Pfam" id="PF06580">
    <property type="entry name" value="His_kinase"/>
    <property type="match status" value="1"/>
</dbReference>
<comment type="caution">
    <text evidence="4">The sequence shown here is derived from an EMBL/GenBank/DDBJ whole genome shotgun (WGS) entry which is preliminary data.</text>
</comment>
<reference evidence="4 5" key="1">
    <citation type="submission" date="2020-08" db="EMBL/GenBank/DDBJ databases">
        <title>A Genomic Blueprint of the Chicken Gut Microbiome.</title>
        <authorList>
            <person name="Gilroy R."/>
            <person name="Ravi A."/>
            <person name="Getino M."/>
            <person name="Pursley I."/>
            <person name="Horton D.L."/>
            <person name="Alikhan N.-F."/>
            <person name="Baker D."/>
            <person name="Gharbi K."/>
            <person name="Hall N."/>
            <person name="Watson M."/>
            <person name="Adriaenssens E.M."/>
            <person name="Foster-Nyarko E."/>
            <person name="Jarju S."/>
            <person name="Secka A."/>
            <person name="Antonio M."/>
            <person name="Oren A."/>
            <person name="Chaudhuri R."/>
            <person name="La Ragione R.M."/>
            <person name="Hildebrand F."/>
            <person name="Pallen M.J."/>
        </authorList>
    </citation>
    <scope>NUCLEOTIDE SEQUENCE [LARGE SCALE GENOMIC DNA]</scope>
    <source>
        <strain evidence="4 5">Sa1YUN3</strain>
    </source>
</reference>
<keyword evidence="2" id="KW-0472">Membrane</keyword>
<dbReference type="Proteomes" id="UP000616346">
    <property type="component" value="Unassembled WGS sequence"/>
</dbReference>
<name>A0ABR8VA10_9BACT</name>
<dbReference type="Gene3D" id="3.30.565.10">
    <property type="entry name" value="Histidine kinase-like ATPase, C-terminal domain"/>
    <property type="match status" value="1"/>
</dbReference>
<dbReference type="GO" id="GO:0016301">
    <property type="term" value="F:kinase activity"/>
    <property type="evidence" value="ECO:0007669"/>
    <property type="project" value="UniProtKB-KW"/>
</dbReference>
<proteinExistence type="predicted"/>
<dbReference type="SMART" id="SM00028">
    <property type="entry name" value="TPR"/>
    <property type="match status" value="3"/>
</dbReference>
<feature type="domain" description="Signal transduction histidine kinase internal region" evidence="3">
    <location>
        <begin position="429"/>
        <end position="505"/>
    </location>
</feature>
<keyword evidence="1" id="KW-0802">TPR repeat</keyword>
<organism evidence="4 5">
    <name type="scientific">Phocaeicola faecium</name>
    <dbReference type="NCBI Taxonomy" id="2762213"/>
    <lineage>
        <taxon>Bacteria</taxon>
        <taxon>Pseudomonadati</taxon>
        <taxon>Bacteroidota</taxon>
        <taxon>Bacteroidia</taxon>
        <taxon>Bacteroidales</taxon>
        <taxon>Bacteroidaceae</taxon>
        <taxon>Phocaeicola</taxon>
    </lineage>
</organism>
<keyword evidence="2" id="KW-1133">Transmembrane helix</keyword>
<feature type="transmembrane region" description="Helical" evidence="2">
    <location>
        <begin position="392"/>
        <end position="410"/>
    </location>
</feature>
<dbReference type="InterPro" id="IPR011990">
    <property type="entry name" value="TPR-like_helical_dom_sf"/>
</dbReference>
<evidence type="ECO:0000256" key="1">
    <source>
        <dbReference type="PROSITE-ProRule" id="PRU00339"/>
    </source>
</evidence>
<keyword evidence="2" id="KW-0812">Transmembrane</keyword>
<feature type="repeat" description="TPR" evidence="1">
    <location>
        <begin position="198"/>
        <end position="231"/>
    </location>
</feature>
<protein>
    <submittedName>
        <fullName evidence="4">Histidine kinase</fullName>
    </submittedName>
</protein>
<keyword evidence="5" id="KW-1185">Reference proteome</keyword>
<keyword evidence="4" id="KW-0418">Kinase</keyword>
<accession>A0ABR8VA10</accession>
<dbReference type="InterPro" id="IPR036890">
    <property type="entry name" value="HATPase_C_sf"/>
</dbReference>
<dbReference type="EMBL" id="JACSPQ010000001">
    <property type="protein sequence ID" value="MBD8001613.1"/>
    <property type="molecule type" value="Genomic_DNA"/>
</dbReference>
<evidence type="ECO:0000259" key="3">
    <source>
        <dbReference type="Pfam" id="PF06580"/>
    </source>
</evidence>
<evidence type="ECO:0000313" key="5">
    <source>
        <dbReference type="Proteomes" id="UP000616346"/>
    </source>
</evidence>
<evidence type="ECO:0000313" key="4">
    <source>
        <dbReference type="EMBL" id="MBD8001613.1"/>
    </source>
</evidence>